<reference evidence="1 2" key="1">
    <citation type="journal article" date="2015" name="Genome Biol.">
        <title>Comparative genomics of Steinernema reveals deeply conserved gene regulatory networks.</title>
        <authorList>
            <person name="Dillman A.R."/>
            <person name="Macchietto M."/>
            <person name="Porter C.F."/>
            <person name="Rogers A."/>
            <person name="Williams B."/>
            <person name="Antoshechkin I."/>
            <person name="Lee M.M."/>
            <person name="Goodwin Z."/>
            <person name="Lu X."/>
            <person name="Lewis E.E."/>
            <person name="Goodrich-Blair H."/>
            <person name="Stock S.P."/>
            <person name="Adams B.J."/>
            <person name="Sternberg P.W."/>
            <person name="Mortazavi A."/>
        </authorList>
    </citation>
    <scope>NUCLEOTIDE SEQUENCE [LARGE SCALE GENOMIC DNA]</scope>
    <source>
        <strain evidence="1 2">ALL</strain>
    </source>
</reference>
<protein>
    <submittedName>
        <fullName evidence="1">Uncharacterized protein</fullName>
    </submittedName>
</protein>
<sequence>MFTVPADFVDSICLISAALGIQHLTRFAELSGKFRQGGEEYYNKSQHIVFQFANGQHKSTERIPYRSMEPESMLGPVVDSKYTLRKHMIFEDLKTNEEIDYLQFERIQASNGLLALTLNSSNICGKWLDLFSSWVNVSRLCISDCHNDSASKLLSHFVKNRQLSSLQLYEKNVLKENFDLCIGLLKQPQFDSLTVPYDATVISVFVKMPRAKYSHWKRVVVLGCVGESLLSKFGMPDVCPREEKNFITNYYPCAALLVKYENSLGSKGMPVDKFMEAVEQTIFFKCFRS</sequence>
<keyword evidence="2" id="KW-1185">Reference proteome</keyword>
<dbReference type="AlphaFoldDB" id="A0A4U5MJN1"/>
<gene>
    <name evidence="1" type="ORF">L596_021629</name>
</gene>
<dbReference type="Proteomes" id="UP000298663">
    <property type="component" value="Unassembled WGS sequence"/>
</dbReference>
<comment type="caution">
    <text evidence="1">The sequence shown here is derived from an EMBL/GenBank/DDBJ whole genome shotgun (WGS) entry which is preliminary data.</text>
</comment>
<evidence type="ECO:0000313" key="1">
    <source>
        <dbReference type="EMBL" id="TKR69472.1"/>
    </source>
</evidence>
<dbReference type="EMBL" id="AZBU02000007">
    <property type="protein sequence ID" value="TKR69472.1"/>
    <property type="molecule type" value="Genomic_DNA"/>
</dbReference>
<organism evidence="1 2">
    <name type="scientific">Steinernema carpocapsae</name>
    <name type="common">Entomopathogenic nematode</name>
    <dbReference type="NCBI Taxonomy" id="34508"/>
    <lineage>
        <taxon>Eukaryota</taxon>
        <taxon>Metazoa</taxon>
        <taxon>Ecdysozoa</taxon>
        <taxon>Nematoda</taxon>
        <taxon>Chromadorea</taxon>
        <taxon>Rhabditida</taxon>
        <taxon>Tylenchina</taxon>
        <taxon>Panagrolaimomorpha</taxon>
        <taxon>Strongyloidoidea</taxon>
        <taxon>Steinernematidae</taxon>
        <taxon>Steinernema</taxon>
    </lineage>
</organism>
<accession>A0A4U5MJN1</accession>
<reference evidence="1 2" key="2">
    <citation type="journal article" date="2019" name="G3 (Bethesda)">
        <title>Hybrid Assembly of the Genome of the Entomopathogenic Nematode Steinernema carpocapsae Identifies the X-Chromosome.</title>
        <authorList>
            <person name="Serra L."/>
            <person name="Macchietto M."/>
            <person name="Macias-Munoz A."/>
            <person name="McGill C.J."/>
            <person name="Rodriguez I.M."/>
            <person name="Rodriguez B."/>
            <person name="Murad R."/>
            <person name="Mortazavi A."/>
        </authorList>
    </citation>
    <scope>NUCLEOTIDE SEQUENCE [LARGE SCALE GENOMIC DNA]</scope>
    <source>
        <strain evidence="1 2">ALL</strain>
    </source>
</reference>
<name>A0A4U5MJN1_STECR</name>
<evidence type="ECO:0000313" key="2">
    <source>
        <dbReference type="Proteomes" id="UP000298663"/>
    </source>
</evidence>
<proteinExistence type="predicted"/>